<name>A0ABP9UWM8_9BACT</name>
<evidence type="ECO:0000313" key="11">
    <source>
        <dbReference type="EMBL" id="GAA5494873.1"/>
    </source>
</evidence>
<dbReference type="SMART" id="SM00155">
    <property type="entry name" value="PLDc"/>
    <property type="match status" value="2"/>
</dbReference>
<proteinExistence type="predicted"/>
<evidence type="ECO:0000256" key="9">
    <source>
        <dbReference type="SAM" id="Phobius"/>
    </source>
</evidence>
<dbReference type="PANTHER" id="PTHR21248:SF22">
    <property type="entry name" value="PHOSPHOLIPASE D"/>
    <property type="match status" value="1"/>
</dbReference>
<dbReference type="NCBIfam" id="TIGR04265">
    <property type="entry name" value="bac_cardiolipin"/>
    <property type="match status" value="1"/>
</dbReference>
<dbReference type="InterPro" id="IPR001736">
    <property type="entry name" value="PLipase_D/transphosphatidylase"/>
</dbReference>
<keyword evidence="4 9" id="KW-0812">Transmembrane</keyword>
<dbReference type="InterPro" id="IPR025202">
    <property type="entry name" value="PLD-like_dom"/>
</dbReference>
<sequence length="477" mass="54074">MMLGMDEFTWLTGLGLFLAHLLGFVHIIHVLLNVRSSQGAIAWILALIVIPWAAIPFYWVAGRTRFDGYVRARRSDEGKLRNQANEMRQKLHEHSIPPIDAFGSAAEHLGGLPFTNGNRLELLINGEATFKAMFKAISSAQEYLLINFYIVKDDKVGKRFQEALIERARAGVRVYLIYDGFGSHSLPRRYVNKLENEGIQCHAFGTNNKWWSRLQINFRNHRKIVVIDGKTAFLGGINIGDEYLGENPKFGHWRDTHIRITGPAVQAVQLVYLEDWNWAANEILDLNWSCTPHAANQECAIIPTGPSDFADSWQLIVAEAANSARHRLWITSPYFVPDGGVLTALKTAALRGVDVRILIPEKPDHLIVWLAAFSYQAESLPFGIKLYRYTAGFLHQKTMLIDERLACVGTANLDNRSFRLNFEISAFTSDAAFIRDVEEMLEKDFADARKIDHDELEDRPFHFKIASRAARLMAPIL</sequence>
<evidence type="ECO:0000256" key="2">
    <source>
        <dbReference type="ARBA" id="ARBA00022475"/>
    </source>
</evidence>
<keyword evidence="2" id="KW-1003">Cell membrane</keyword>
<comment type="subcellular location">
    <subcellularLocation>
        <location evidence="1">Cell membrane</location>
    </subcellularLocation>
</comment>
<evidence type="ECO:0000256" key="8">
    <source>
        <dbReference type="NCBIfam" id="TIGR04265"/>
    </source>
</evidence>
<dbReference type="Proteomes" id="UP001424741">
    <property type="component" value="Unassembled WGS sequence"/>
</dbReference>
<dbReference type="InterPro" id="IPR022924">
    <property type="entry name" value="Cardiolipin_synthase"/>
</dbReference>
<dbReference type="PANTHER" id="PTHR21248">
    <property type="entry name" value="CARDIOLIPIN SYNTHASE"/>
    <property type="match status" value="1"/>
</dbReference>
<dbReference type="CDD" id="cd09155">
    <property type="entry name" value="PLDc_PaCLS_like_1"/>
    <property type="match status" value="1"/>
</dbReference>
<feature type="transmembrane region" description="Helical" evidence="9">
    <location>
        <begin position="7"/>
        <end position="28"/>
    </location>
</feature>
<accession>A0ABP9UWM8</accession>
<evidence type="ECO:0000256" key="7">
    <source>
        <dbReference type="ARBA" id="ARBA00023136"/>
    </source>
</evidence>
<dbReference type="PROSITE" id="PS50035">
    <property type="entry name" value="PLD"/>
    <property type="match status" value="2"/>
</dbReference>
<dbReference type="SUPFAM" id="SSF56024">
    <property type="entry name" value="Phospholipase D/nuclease"/>
    <property type="match status" value="2"/>
</dbReference>
<keyword evidence="5" id="KW-0677">Repeat</keyword>
<keyword evidence="6 9" id="KW-1133">Transmembrane helix</keyword>
<dbReference type="EMBL" id="BAABRL010000002">
    <property type="protein sequence ID" value="GAA5494873.1"/>
    <property type="molecule type" value="Genomic_DNA"/>
</dbReference>
<organism evidence="11 12">
    <name type="scientific">Rubritalea halochordaticola</name>
    <dbReference type="NCBI Taxonomy" id="714537"/>
    <lineage>
        <taxon>Bacteria</taxon>
        <taxon>Pseudomonadati</taxon>
        <taxon>Verrucomicrobiota</taxon>
        <taxon>Verrucomicrobiia</taxon>
        <taxon>Verrucomicrobiales</taxon>
        <taxon>Rubritaleaceae</taxon>
        <taxon>Rubritalea</taxon>
    </lineage>
</organism>
<dbReference type="Gene3D" id="3.30.870.10">
    <property type="entry name" value="Endonuclease Chain A"/>
    <property type="match status" value="2"/>
</dbReference>
<feature type="domain" description="PLD phosphodiesterase" evidence="10">
    <location>
        <begin position="216"/>
        <end position="243"/>
    </location>
</feature>
<feature type="transmembrane region" description="Helical" evidence="9">
    <location>
        <begin position="40"/>
        <end position="61"/>
    </location>
</feature>
<evidence type="ECO:0000313" key="12">
    <source>
        <dbReference type="Proteomes" id="UP001424741"/>
    </source>
</evidence>
<dbReference type="Pfam" id="PF13091">
    <property type="entry name" value="PLDc_2"/>
    <property type="match status" value="2"/>
</dbReference>
<gene>
    <name evidence="11" type="primary">ywiE</name>
    <name evidence="11" type="ORF">Rhal01_01038</name>
</gene>
<comment type="caution">
    <text evidence="11">The sequence shown here is derived from an EMBL/GenBank/DDBJ whole genome shotgun (WGS) entry which is preliminary data.</text>
</comment>
<keyword evidence="3" id="KW-0808">Transferase</keyword>
<protein>
    <recommendedName>
        <fullName evidence="8">Cardiolipin synthase</fullName>
        <ecNumber evidence="8">2.7.8.-</ecNumber>
    </recommendedName>
</protein>
<evidence type="ECO:0000256" key="4">
    <source>
        <dbReference type="ARBA" id="ARBA00022692"/>
    </source>
</evidence>
<keyword evidence="12" id="KW-1185">Reference proteome</keyword>
<reference evidence="11 12" key="1">
    <citation type="submission" date="2024-02" db="EMBL/GenBank/DDBJ databases">
        <title>Rubritalea halochordaticola NBRC 107102.</title>
        <authorList>
            <person name="Ichikawa N."/>
            <person name="Katano-Makiyama Y."/>
            <person name="Hidaka K."/>
        </authorList>
    </citation>
    <scope>NUCLEOTIDE SEQUENCE [LARGE SCALE GENOMIC DNA]</scope>
    <source>
        <strain evidence="11 12">NBRC 107102</strain>
    </source>
</reference>
<evidence type="ECO:0000256" key="3">
    <source>
        <dbReference type="ARBA" id="ARBA00022679"/>
    </source>
</evidence>
<evidence type="ECO:0000259" key="10">
    <source>
        <dbReference type="PROSITE" id="PS50035"/>
    </source>
</evidence>
<keyword evidence="7 9" id="KW-0472">Membrane</keyword>
<dbReference type="EC" id="2.7.8.-" evidence="8"/>
<evidence type="ECO:0000256" key="5">
    <source>
        <dbReference type="ARBA" id="ARBA00022737"/>
    </source>
</evidence>
<evidence type="ECO:0000256" key="1">
    <source>
        <dbReference type="ARBA" id="ARBA00004236"/>
    </source>
</evidence>
<evidence type="ECO:0000256" key="6">
    <source>
        <dbReference type="ARBA" id="ARBA00022989"/>
    </source>
</evidence>
<feature type="domain" description="PLD phosphodiesterase" evidence="10">
    <location>
        <begin position="390"/>
        <end position="417"/>
    </location>
</feature>